<reference evidence="1 2" key="1">
    <citation type="submission" date="2019-10" db="EMBL/GenBank/DDBJ databases">
        <authorList>
            <person name="Dong K."/>
        </authorList>
    </citation>
    <scope>NUCLEOTIDE SEQUENCE [LARGE SCALE GENOMIC DNA]</scope>
    <source>
        <strain evidence="2">dk4302</strain>
    </source>
</reference>
<dbReference type="EMBL" id="CP045652">
    <property type="protein sequence ID" value="QGA25142.1"/>
    <property type="molecule type" value="Genomic_DNA"/>
</dbReference>
<dbReference type="KEGG" id="sphe:GFH32_01875"/>
<dbReference type="Proteomes" id="UP000326921">
    <property type="component" value="Chromosome"/>
</dbReference>
<organism evidence="1 2">
    <name type="scientific">Sphingobacterium zhuxiongii</name>
    <dbReference type="NCBI Taxonomy" id="2662364"/>
    <lineage>
        <taxon>Bacteria</taxon>
        <taxon>Pseudomonadati</taxon>
        <taxon>Bacteroidota</taxon>
        <taxon>Sphingobacteriia</taxon>
        <taxon>Sphingobacteriales</taxon>
        <taxon>Sphingobacteriaceae</taxon>
        <taxon>Sphingobacterium</taxon>
    </lineage>
</organism>
<evidence type="ECO:0000313" key="1">
    <source>
        <dbReference type="EMBL" id="QGA25142.1"/>
    </source>
</evidence>
<dbReference type="RefSeq" id="WP_153509464.1">
    <property type="nucleotide sequence ID" value="NZ_CP045652.1"/>
</dbReference>
<keyword evidence="2" id="KW-1185">Reference proteome</keyword>
<proteinExistence type="predicted"/>
<evidence type="ECO:0000313" key="2">
    <source>
        <dbReference type="Proteomes" id="UP000326921"/>
    </source>
</evidence>
<protein>
    <submittedName>
        <fullName evidence="1">DUF5007 domain-containing protein</fullName>
    </submittedName>
</protein>
<accession>A0A5Q0QC43</accession>
<gene>
    <name evidence="1" type="ORF">GFH32_01875</name>
</gene>
<sequence>MKNLYKIAVSCFLLIAVFAGCKKVEVGYLSDNIRYGSNPVVADRGVFKIVTGIIPDNSTPPFKVTILNIRNKATGKREEAFFKPSEVTVWKEKYDPTTDTTLALIEAKRAKEMKLPLEVIEKSGQLMFTQATENVPVGEYLLDLEVENPKGKKQYEGVTTLQIKDPLFFEHINAPYFILVNPSDGSSKRYPHDVDWFDISKQQSANTTFKVTRDAEGPNQIILKVYDKNGAVFPGKALERRPSGDTFLNTMATFAYKTTVTENSVIHDYAQARFPDVYWDNIGNGILCYYRIYDKYIESVDFVDVWNPPYKITYKTDPNPYILQIRFGMKFNLPGTYLVEMHLTATKKPGVN</sequence>
<dbReference type="AlphaFoldDB" id="A0A5Q0QC43"/>
<name>A0A5Q0QC43_9SPHI</name>
<dbReference type="PROSITE" id="PS51257">
    <property type="entry name" value="PROKAR_LIPOPROTEIN"/>
    <property type="match status" value="1"/>
</dbReference>